<evidence type="ECO:0000313" key="11">
    <source>
        <dbReference type="Proteomes" id="UP000215902"/>
    </source>
</evidence>
<dbReference type="OrthoDB" id="426001at2759"/>
<organism evidence="8 11">
    <name type="scientific">Macrostomum lignano</name>
    <dbReference type="NCBI Taxonomy" id="282301"/>
    <lineage>
        <taxon>Eukaryota</taxon>
        <taxon>Metazoa</taxon>
        <taxon>Spiralia</taxon>
        <taxon>Lophotrochozoa</taxon>
        <taxon>Platyhelminthes</taxon>
        <taxon>Rhabditophora</taxon>
        <taxon>Macrostomorpha</taxon>
        <taxon>Macrostomida</taxon>
        <taxon>Macrostomidae</taxon>
        <taxon>Macrostomum</taxon>
    </lineage>
</organism>
<dbReference type="STRING" id="282301.A0A267FT36"/>
<dbReference type="GO" id="GO:0004725">
    <property type="term" value="F:protein tyrosine phosphatase activity"/>
    <property type="evidence" value="ECO:0007669"/>
    <property type="project" value="TreeGrafter"/>
</dbReference>
<dbReference type="AlphaFoldDB" id="A0A267FT36"/>
<keyword evidence="11" id="KW-1185">Reference proteome</keyword>
<proteinExistence type="inferred from homology"/>
<evidence type="ECO:0000256" key="3">
    <source>
        <dbReference type="ARBA" id="ARBA00022912"/>
    </source>
</evidence>
<dbReference type="GO" id="GO:0004722">
    <property type="term" value="F:protein serine/threonine phosphatase activity"/>
    <property type="evidence" value="ECO:0007669"/>
    <property type="project" value="UniProtKB-EC"/>
</dbReference>
<comment type="caution">
    <text evidence="8">The sequence shown here is derived from an EMBL/GenBank/DDBJ whole genome shotgun (WGS) entry which is preliminary data.</text>
</comment>
<dbReference type="InterPro" id="IPR016130">
    <property type="entry name" value="Tyr_Pase_AS"/>
</dbReference>
<feature type="domain" description="Tyrosine specific protein phosphatases" evidence="7">
    <location>
        <begin position="145"/>
        <end position="191"/>
    </location>
</feature>
<sequence length="264" mass="30617">SIINRLARRLIETRRPCVNSFGIKRRRVVGMIQHKVGRQNDRVVFAESLSRGLQIVVDMPCNKVLDRLYVGSIETLTPYYLTLYNIRQIVSVSDCGEGYEELVHTTMHNPATGEDLPLLQYYVGDLTKSQISMHFDSCALFTHHGRVHDKNVLVHCNQGVSRSPAIVTAYLMCLADDMELVEILQALKVMRSKININTAFISQLLDFKTKWARKVWSNIKYELGDWWKVGLDRSRLERYSKRFVERGLQLQEMPEIQRCQNQDE</sequence>
<dbReference type="CDD" id="cd14498">
    <property type="entry name" value="DSP"/>
    <property type="match status" value="1"/>
</dbReference>
<dbReference type="InterPro" id="IPR000387">
    <property type="entry name" value="Tyr_Pase_dom"/>
</dbReference>
<dbReference type="Gene3D" id="3.90.190.10">
    <property type="entry name" value="Protein tyrosine phosphatase superfamily"/>
    <property type="match status" value="1"/>
</dbReference>
<evidence type="ECO:0000256" key="4">
    <source>
        <dbReference type="ARBA" id="ARBA00047761"/>
    </source>
</evidence>
<dbReference type="SMART" id="SM00195">
    <property type="entry name" value="DSPc"/>
    <property type="match status" value="1"/>
</dbReference>
<dbReference type="EMBL" id="NIVC01000835">
    <property type="protein sequence ID" value="PAA76237.1"/>
    <property type="molecule type" value="Genomic_DNA"/>
</dbReference>
<protein>
    <recommendedName>
        <fullName evidence="12">Protein-serine/threonine phosphatase</fullName>
    </recommendedName>
</protein>
<dbReference type="InterPro" id="IPR020422">
    <property type="entry name" value="TYR_PHOSPHATASE_DUAL_dom"/>
</dbReference>
<dbReference type="GO" id="GO:0007165">
    <property type="term" value="P:signal transduction"/>
    <property type="evidence" value="ECO:0007669"/>
    <property type="project" value="TreeGrafter"/>
</dbReference>
<comment type="catalytic activity">
    <reaction evidence="4">
        <text>O-phospho-L-seryl-[protein] + H2O = L-seryl-[protein] + phosphate</text>
        <dbReference type="Rhea" id="RHEA:20629"/>
        <dbReference type="Rhea" id="RHEA-COMP:9863"/>
        <dbReference type="Rhea" id="RHEA-COMP:11604"/>
        <dbReference type="ChEBI" id="CHEBI:15377"/>
        <dbReference type="ChEBI" id="CHEBI:29999"/>
        <dbReference type="ChEBI" id="CHEBI:43474"/>
        <dbReference type="ChEBI" id="CHEBI:83421"/>
        <dbReference type="EC" id="3.1.3.16"/>
    </reaction>
</comment>
<evidence type="ECO:0000256" key="5">
    <source>
        <dbReference type="ARBA" id="ARBA00048336"/>
    </source>
</evidence>
<dbReference type="EMBL" id="NIVC01000401">
    <property type="protein sequence ID" value="PAA83856.1"/>
    <property type="molecule type" value="Genomic_DNA"/>
</dbReference>
<dbReference type="EMBL" id="NIVC01000403">
    <property type="protein sequence ID" value="PAA83843.1"/>
    <property type="molecule type" value="Genomic_DNA"/>
</dbReference>
<name>A0A267FT36_9PLAT</name>
<reference evidence="8 11" key="1">
    <citation type="submission" date="2017-06" db="EMBL/GenBank/DDBJ databases">
        <title>A platform for efficient transgenesis in Macrostomum lignano, a flatworm model organism for stem cell research.</title>
        <authorList>
            <person name="Berezikov E."/>
        </authorList>
    </citation>
    <scope>NUCLEOTIDE SEQUENCE [LARGE SCALE GENOMIC DNA]</scope>
    <source>
        <strain evidence="8">DV1</strain>
        <tissue evidence="8">Whole organism</tissue>
    </source>
</reference>
<dbReference type="SUPFAM" id="SSF52799">
    <property type="entry name" value="(Phosphotyrosine protein) phosphatases II"/>
    <property type="match status" value="1"/>
</dbReference>
<evidence type="ECO:0000256" key="1">
    <source>
        <dbReference type="ARBA" id="ARBA00008601"/>
    </source>
</evidence>
<evidence type="ECO:0008006" key="12">
    <source>
        <dbReference type="Google" id="ProtNLM"/>
    </source>
</evidence>
<dbReference type="PROSITE" id="PS50056">
    <property type="entry name" value="TYR_PHOSPHATASE_2"/>
    <property type="match status" value="1"/>
</dbReference>
<dbReference type="PROSITE" id="PS00383">
    <property type="entry name" value="TYR_PHOSPHATASE_1"/>
    <property type="match status" value="1"/>
</dbReference>
<evidence type="ECO:0000313" key="9">
    <source>
        <dbReference type="EMBL" id="PAA83843.1"/>
    </source>
</evidence>
<feature type="domain" description="Tyrosine-protein phosphatase" evidence="6">
    <location>
        <begin position="59"/>
        <end position="213"/>
    </location>
</feature>
<keyword evidence="3" id="KW-0904">Protein phosphatase</keyword>
<dbReference type="InterPro" id="IPR000340">
    <property type="entry name" value="Dual-sp_phosphatase_cat-dom"/>
</dbReference>
<evidence type="ECO:0000313" key="10">
    <source>
        <dbReference type="EMBL" id="PAA83856.1"/>
    </source>
</evidence>
<dbReference type="GO" id="GO:0005829">
    <property type="term" value="C:cytosol"/>
    <property type="evidence" value="ECO:0007669"/>
    <property type="project" value="TreeGrafter"/>
</dbReference>
<dbReference type="PANTHER" id="PTHR45948">
    <property type="entry name" value="DUAL SPECIFICITY PROTEIN PHOSPHATASE DDB_G0269404-RELATED"/>
    <property type="match status" value="1"/>
</dbReference>
<evidence type="ECO:0000313" key="8">
    <source>
        <dbReference type="EMBL" id="PAA76237.1"/>
    </source>
</evidence>
<dbReference type="InterPro" id="IPR029021">
    <property type="entry name" value="Prot-tyrosine_phosphatase-like"/>
</dbReference>
<dbReference type="PANTHER" id="PTHR45948:SF2">
    <property type="entry name" value="DUAL SPECIFICITY PROTEIN PHOSPHATASE"/>
    <property type="match status" value="1"/>
</dbReference>
<gene>
    <name evidence="9" type="ORF">BOX15_Mlig003428g1</name>
    <name evidence="10" type="ORF">BOX15_Mlig021509g1</name>
    <name evidence="8" type="ORF">BOX15_Mlig031318g1</name>
</gene>
<dbReference type="Pfam" id="PF00782">
    <property type="entry name" value="DSPc"/>
    <property type="match status" value="1"/>
</dbReference>
<comment type="catalytic activity">
    <reaction evidence="5">
        <text>O-phospho-L-threonyl-[protein] + H2O = L-threonyl-[protein] + phosphate</text>
        <dbReference type="Rhea" id="RHEA:47004"/>
        <dbReference type="Rhea" id="RHEA-COMP:11060"/>
        <dbReference type="Rhea" id="RHEA-COMP:11605"/>
        <dbReference type="ChEBI" id="CHEBI:15377"/>
        <dbReference type="ChEBI" id="CHEBI:30013"/>
        <dbReference type="ChEBI" id="CHEBI:43474"/>
        <dbReference type="ChEBI" id="CHEBI:61977"/>
        <dbReference type="EC" id="3.1.3.16"/>
    </reaction>
</comment>
<dbReference type="Proteomes" id="UP000215902">
    <property type="component" value="Unassembled WGS sequence"/>
</dbReference>
<evidence type="ECO:0000259" key="6">
    <source>
        <dbReference type="PROSITE" id="PS50054"/>
    </source>
</evidence>
<evidence type="ECO:0000256" key="2">
    <source>
        <dbReference type="ARBA" id="ARBA00022801"/>
    </source>
</evidence>
<feature type="non-terminal residue" evidence="8">
    <location>
        <position position="1"/>
    </location>
</feature>
<keyword evidence="2" id="KW-0378">Hydrolase</keyword>
<comment type="similarity">
    <text evidence="1">Belongs to the protein-tyrosine phosphatase family. Non-receptor class dual specificity subfamily.</text>
</comment>
<dbReference type="PROSITE" id="PS50054">
    <property type="entry name" value="TYR_PHOSPHATASE_DUAL"/>
    <property type="match status" value="1"/>
</dbReference>
<evidence type="ECO:0000259" key="7">
    <source>
        <dbReference type="PROSITE" id="PS50056"/>
    </source>
</evidence>
<accession>A0A267FT36</accession>